<protein>
    <recommendedName>
        <fullName evidence="2">2EXR domain-containing protein</fullName>
    </recommendedName>
</protein>
<dbReference type="PANTHER" id="PTHR35910">
    <property type="entry name" value="2EXR DOMAIN-CONTAINING PROTEIN"/>
    <property type="match status" value="1"/>
</dbReference>
<evidence type="ECO:0000256" key="1">
    <source>
        <dbReference type="SAM" id="MobiDB-lite"/>
    </source>
</evidence>
<evidence type="ECO:0000313" key="4">
    <source>
        <dbReference type="Proteomes" id="UP000178912"/>
    </source>
</evidence>
<accession>A0A1E1KGK0</accession>
<sequence length="331" mass="37619">MKNLGNPGKDSGEPSSAVRTLSKPSGDDPRRLKAPSLPSEARRSIQRSSTTFAPRHPWVADTSPTSVPSELASRSSRSAKLAKIQINQSNHCSMAFSTTAIAAAPVILEVFTTFPELPLELRHKIWFYALPDARVIEVDFHENIKKWMCRHESQPNPSGMLRTNKESRKEFFRNYVPFINFTKNTFYSKNVHNLWPDSVSYFCPDIDTLYLSANTVELYYSRKSIEMLHKTECLKGMDTIICEQSQVNKNLTKDLVEFFPTVKTVIVAVGDWNATMLQRKHARRGGEAVIRGTLIRLWLKDEKKMSTAQVWRAGTELVLKCGEPGPSWWIL</sequence>
<dbReference type="AlphaFoldDB" id="A0A1E1KGK0"/>
<dbReference type="OrthoDB" id="3540592at2759"/>
<organism evidence="3 4">
    <name type="scientific">Rhynchosporium agropyri</name>
    <dbReference type="NCBI Taxonomy" id="914238"/>
    <lineage>
        <taxon>Eukaryota</taxon>
        <taxon>Fungi</taxon>
        <taxon>Dikarya</taxon>
        <taxon>Ascomycota</taxon>
        <taxon>Pezizomycotina</taxon>
        <taxon>Leotiomycetes</taxon>
        <taxon>Helotiales</taxon>
        <taxon>Ploettnerulaceae</taxon>
        <taxon>Rhynchosporium</taxon>
    </lineage>
</organism>
<name>A0A1E1KGK0_9HELO</name>
<feature type="domain" description="2EXR" evidence="2">
    <location>
        <begin position="111"/>
        <end position="209"/>
    </location>
</feature>
<reference evidence="4" key="1">
    <citation type="submission" date="2016-03" db="EMBL/GenBank/DDBJ databases">
        <authorList>
            <person name="Guldener U."/>
        </authorList>
    </citation>
    <scope>NUCLEOTIDE SEQUENCE [LARGE SCALE GENOMIC DNA]</scope>
    <source>
        <strain evidence="4">04CH-RAC-A.6.1</strain>
    </source>
</reference>
<proteinExistence type="predicted"/>
<dbReference type="InterPro" id="IPR045518">
    <property type="entry name" value="2EXR"/>
</dbReference>
<dbReference type="Pfam" id="PF20150">
    <property type="entry name" value="2EXR"/>
    <property type="match status" value="1"/>
</dbReference>
<gene>
    <name evidence="3" type="ORF">RAG0_06220</name>
</gene>
<evidence type="ECO:0000313" key="3">
    <source>
        <dbReference type="EMBL" id="CZS97100.1"/>
    </source>
</evidence>
<keyword evidence="4" id="KW-1185">Reference proteome</keyword>
<dbReference type="PANTHER" id="PTHR35910:SF6">
    <property type="entry name" value="2EXR DOMAIN-CONTAINING PROTEIN"/>
    <property type="match status" value="1"/>
</dbReference>
<evidence type="ECO:0000259" key="2">
    <source>
        <dbReference type="Pfam" id="PF20150"/>
    </source>
</evidence>
<feature type="region of interest" description="Disordered" evidence="1">
    <location>
        <begin position="1"/>
        <end position="74"/>
    </location>
</feature>
<feature type="compositionally biased region" description="Polar residues" evidence="1">
    <location>
        <begin position="13"/>
        <end position="23"/>
    </location>
</feature>
<dbReference type="EMBL" id="FJUX01000030">
    <property type="protein sequence ID" value="CZS97100.1"/>
    <property type="molecule type" value="Genomic_DNA"/>
</dbReference>
<dbReference type="Proteomes" id="UP000178912">
    <property type="component" value="Unassembled WGS sequence"/>
</dbReference>